<proteinExistence type="predicted"/>
<dbReference type="Gene3D" id="2.130.10.10">
    <property type="entry name" value="YVTN repeat-like/Quinoprotein amine dehydrogenase"/>
    <property type="match status" value="1"/>
</dbReference>
<evidence type="ECO:0000313" key="2">
    <source>
        <dbReference type="Proteomes" id="UP000053593"/>
    </source>
</evidence>
<name>A0A0D0B9L7_9AGAR</name>
<sequence length="320" mass="35268">MPSQYKPIAILPGPQDAVISLAFSAKAQFLAATGYSGIYIWELSATSSPSVAKILYMLFAPQNPRYIITCSAWAYFHKSNLYVLLLGSMQGNVILWNWSDTTKVSNRCSSLRLLYRVPPFNDELDEILCIDVHELETATGILGRVAVATANWIVSVWTLTSAGKFSRAFFTTLLDGFNPKTIHFCKDMQDILAFSFYGGKIIQLHYKTGAIKSYKSHGPGVMGSVALSKASDKFLAYTGQNFQLFNHSNLKVLKTFYAEIPLVLFPKHVVFGESENIVVGGSDQGGALVFDANTEEMIQRLEYPCGGLVQPVSVSLIAFL</sequence>
<protein>
    <submittedName>
        <fullName evidence="1">Uncharacterized protein</fullName>
    </submittedName>
</protein>
<reference evidence="1 2" key="1">
    <citation type="submission" date="2014-04" db="EMBL/GenBank/DDBJ databases">
        <title>Evolutionary Origins and Diversification of the Mycorrhizal Mutualists.</title>
        <authorList>
            <consortium name="DOE Joint Genome Institute"/>
            <consortium name="Mycorrhizal Genomics Consortium"/>
            <person name="Kohler A."/>
            <person name="Kuo A."/>
            <person name="Nagy L.G."/>
            <person name="Floudas D."/>
            <person name="Copeland A."/>
            <person name="Barry K.W."/>
            <person name="Cichocki N."/>
            <person name="Veneault-Fourrey C."/>
            <person name="LaButti K."/>
            <person name="Lindquist E.A."/>
            <person name="Lipzen A."/>
            <person name="Lundell T."/>
            <person name="Morin E."/>
            <person name="Murat C."/>
            <person name="Riley R."/>
            <person name="Ohm R."/>
            <person name="Sun H."/>
            <person name="Tunlid A."/>
            <person name="Henrissat B."/>
            <person name="Grigoriev I.V."/>
            <person name="Hibbett D.S."/>
            <person name="Martin F."/>
        </authorList>
    </citation>
    <scope>NUCLEOTIDE SEQUENCE [LARGE SCALE GENOMIC DNA]</scope>
    <source>
        <strain evidence="1 2">FD-317 M1</strain>
    </source>
</reference>
<gene>
    <name evidence="1" type="ORF">GYMLUDRAFT_182088</name>
</gene>
<dbReference type="SUPFAM" id="SSF50978">
    <property type="entry name" value="WD40 repeat-like"/>
    <property type="match status" value="1"/>
</dbReference>
<dbReference type="AlphaFoldDB" id="A0A0D0B9L7"/>
<dbReference type="InterPro" id="IPR036322">
    <property type="entry name" value="WD40_repeat_dom_sf"/>
</dbReference>
<dbReference type="Proteomes" id="UP000053593">
    <property type="component" value="Unassembled WGS sequence"/>
</dbReference>
<accession>A0A0D0B9L7</accession>
<dbReference type="InterPro" id="IPR001680">
    <property type="entry name" value="WD40_rpt"/>
</dbReference>
<dbReference type="EMBL" id="KN834879">
    <property type="protein sequence ID" value="KIK50921.1"/>
    <property type="molecule type" value="Genomic_DNA"/>
</dbReference>
<dbReference type="SMART" id="SM00320">
    <property type="entry name" value="WD40"/>
    <property type="match status" value="2"/>
</dbReference>
<dbReference type="InterPro" id="IPR015943">
    <property type="entry name" value="WD40/YVTN_repeat-like_dom_sf"/>
</dbReference>
<organism evidence="1 2">
    <name type="scientific">Collybiopsis luxurians FD-317 M1</name>
    <dbReference type="NCBI Taxonomy" id="944289"/>
    <lineage>
        <taxon>Eukaryota</taxon>
        <taxon>Fungi</taxon>
        <taxon>Dikarya</taxon>
        <taxon>Basidiomycota</taxon>
        <taxon>Agaricomycotina</taxon>
        <taxon>Agaricomycetes</taxon>
        <taxon>Agaricomycetidae</taxon>
        <taxon>Agaricales</taxon>
        <taxon>Marasmiineae</taxon>
        <taxon>Omphalotaceae</taxon>
        <taxon>Collybiopsis</taxon>
        <taxon>Collybiopsis luxurians</taxon>
    </lineage>
</organism>
<keyword evidence="2" id="KW-1185">Reference proteome</keyword>
<dbReference type="HOGENOM" id="CLU_059436_0_0_1"/>
<dbReference type="OrthoDB" id="3238562at2759"/>
<evidence type="ECO:0000313" key="1">
    <source>
        <dbReference type="EMBL" id="KIK50921.1"/>
    </source>
</evidence>